<evidence type="ECO:0000313" key="7">
    <source>
        <dbReference type="EMBL" id="CUN43954.1"/>
    </source>
</evidence>
<keyword evidence="2 5" id="KW-0645">Protease</keyword>
<organism evidence="7 8">
    <name type="scientific">Sarcina ventriculi</name>
    <name type="common">Clostridium ventriculi</name>
    <dbReference type="NCBI Taxonomy" id="1267"/>
    <lineage>
        <taxon>Bacteria</taxon>
        <taxon>Bacillati</taxon>
        <taxon>Bacillota</taxon>
        <taxon>Clostridia</taxon>
        <taxon>Eubacteriales</taxon>
        <taxon>Clostridiaceae</taxon>
        <taxon>Sarcina</taxon>
    </lineage>
</organism>
<dbReference type="InterPro" id="IPR000209">
    <property type="entry name" value="Peptidase_S8/S53_dom"/>
</dbReference>
<keyword evidence="4 5" id="KW-0720">Serine protease</keyword>
<dbReference type="SUPFAM" id="SSF52743">
    <property type="entry name" value="Subtilisin-like"/>
    <property type="match status" value="1"/>
</dbReference>
<comment type="caution">
    <text evidence="7">The sequence shown here is derived from an EMBL/GenBank/DDBJ whole genome shotgun (WGS) entry which is preliminary data.</text>
</comment>
<evidence type="ECO:0000313" key="8">
    <source>
        <dbReference type="Proteomes" id="UP000095488"/>
    </source>
</evidence>
<dbReference type="CDD" id="cd07478">
    <property type="entry name" value="Peptidases_S8_CspA-like"/>
    <property type="match status" value="1"/>
</dbReference>
<accession>A0ABP2APF4</accession>
<feature type="active site" description="Charge relay system" evidence="5">
    <location>
        <position position="504"/>
    </location>
</feature>
<evidence type="ECO:0000256" key="4">
    <source>
        <dbReference type="ARBA" id="ARBA00022825"/>
    </source>
</evidence>
<dbReference type="RefSeq" id="WP_055257039.1">
    <property type="nucleotide sequence ID" value="NZ_CABIXL010000001.1"/>
</dbReference>
<feature type="domain" description="Peptidase S8/S53" evidence="6">
    <location>
        <begin position="103"/>
        <end position="316"/>
    </location>
</feature>
<evidence type="ECO:0000259" key="6">
    <source>
        <dbReference type="Pfam" id="PF00082"/>
    </source>
</evidence>
<keyword evidence="8" id="KW-1185">Reference proteome</keyword>
<dbReference type="GO" id="GO:0008233">
    <property type="term" value="F:peptidase activity"/>
    <property type="evidence" value="ECO:0007669"/>
    <property type="project" value="UniProtKB-KW"/>
</dbReference>
<dbReference type="Gene3D" id="2.60.120.1290">
    <property type="match status" value="1"/>
</dbReference>
<reference evidence="7 8" key="1">
    <citation type="submission" date="2015-09" db="EMBL/GenBank/DDBJ databases">
        <authorList>
            <consortium name="Pathogen Informatics"/>
            <person name="Wu L."/>
            <person name="Ma J."/>
        </authorList>
    </citation>
    <scope>NUCLEOTIDE SEQUENCE [LARGE SCALE GENOMIC DNA]</scope>
    <source>
        <strain evidence="7 8">2789STDY5834858</strain>
    </source>
</reference>
<dbReference type="PRINTS" id="PR00723">
    <property type="entry name" value="SUBTILISIN"/>
</dbReference>
<dbReference type="GO" id="GO:0006508">
    <property type="term" value="P:proteolysis"/>
    <property type="evidence" value="ECO:0007669"/>
    <property type="project" value="UniProtKB-KW"/>
</dbReference>
<evidence type="ECO:0000256" key="5">
    <source>
        <dbReference type="PROSITE-ProRule" id="PRU01240"/>
    </source>
</evidence>
<dbReference type="InterPro" id="IPR034045">
    <property type="entry name" value="Pep_S8_CspA-like"/>
</dbReference>
<dbReference type="Proteomes" id="UP000095488">
    <property type="component" value="Unassembled WGS sequence"/>
</dbReference>
<dbReference type="PIRSF" id="PIRSF037894">
    <property type="entry name" value="Subtilisin_rel_CspABC"/>
    <property type="match status" value="1"/>
</dbReference>
<dbReference type="Pfam" id="PF00082">
    <property type="entry name" value="Peptidase_S8"/>
    <property type="match status" value="2"/>
</dbReference>
<dbReference type="InterPro" id="IPR023827">
    <property type="entry name" value="Peptidase_S8_Asp-AS"/>
</dbReference>
<keyword evidence="3 5" id="KW-0378">Hydrolase</keyword>
<sequence>MKADPSAPNDLFINPMYKHYAAQYQGDIISQSIKNPYIYATIIDDKYAIVSIPVNNSIDTIQKDIPAIVFIKRGYIYTLETITVMTAANINLLHLDNPLSLFGNGVLVGLVDTGIDYLNPEFMFKNGETRIHRIWDQTLPTDRTNQNVPFGVEYTKEQITDAINASKSGGNPYDIVNSKDTIGHGTSMAGVIGATGVNPNLQGAAPNCEFAVVKLAPYINPPLKTRENLPIFDLTSISSAITYLVNYALNINTPMVVYIPLGSNLGNHNGEGILEDIIDTLSINRGIVMVTGSGNQANKGYHTSGMLSNPGDFNNVQLYISPEQKNLLLEFWISEPHKLSLSILSPSGESTGVIPSTLNSQDTNTFIFEQTTAKISYSIPEQLSGDELITVFLDNIQSGTWTFKLNADYTLNGVFNAWIPQEGITVGNTQFLSPIPYNTVTSPGTSKYIITVACYNQNNDNIVISSGTASLNNIINVLDLAAGGVNVQTIGANSTTISTVNGTSVSAAVVAGACALLLEWGIINGNDPNIYSQSIKYYLTGGTRKRSGDVYPNPQWGFGILDMIKVFRNMT</sequence>
<feature type="active site" description="Charge relay system" evidence="5">
    <location>
        <position position="112"/>
    </location>
</feature>
<gene>
    <name evidence="7" type="ORF">ERS852473_00133</name>
</gene>
<dbReference type="PANTHER" id="PTHR43806:SF11">
    <property type="entry name" value="CEREVISIN-RELATED"/>
    <property type="match status" value="1"/>
</dbReference>
<dbReference type="PROSITE" id="PS51892">
    <property type="entry name" value="SUBTILASE"/>
    <property type="match status" value="1"/>
</dbReference>
<evidence type="ECO:0000256" key="1">
    <source>
        <dbReference type="ARBA" id="ARBA00011073"/>
    </source>
</evidence>
<comment type="similarity">
    <text evidence="1 5">Belongs to the peptidase S8 family.</text>
</comment>
<name>A0ABP2APF4_SARVE</name>
<feature type="domain" description="Peptidase S8/S53" evidence="6">
    <location>
        <begin position="427"/>
        <end position="519"/>
    </location>
</feature>
<dbReference type="InterPro" id="IPR050131">
    <property type="entry name" value="Peptidase_S8_subtilisin-like"/>
</dbReference>
<dbReference type="PANTHER" id="PTHR43806">
    <property type="entry name" value="PEPTIDASE S8"/>
    <property type="match status" value="1"/>
</dbReference>
<evidence type="ECO:0000256" key="3">
    <source>
        <dbReference type="ARBA" id="ARBA00022801"/>
    </source>
</evidence>
<feature type="active site" description="Charge relay system" evidence="5">
    <location>
        <position position="184"/>
    </location>
</feature>
<dbReference type="Gene3D" id="3.40.50.200">
    <property type="entry name" value="Peptidase S8/S53 domain"/>
    <property type="match status" value="1"/>
</dbReference>
<dbReference type="InterPro" id="IPR036852">
    <property type="entry name" value="Peptidase_S8/S53_dom_sf"/>
</dbReference>
<dbReference type="InterPro" id="IPR015500">
    <property type="entry name" value="Peptidase_S8_subtilisin-rel"/>
</dbReference>
<dbReference type="EMBL" id="CYZR01000001">
    <property type="protein sequence ID" value="CUN43954.1"/>
    <property type="molecule type" value="Genomic_DNA"/>
</dbReference>
<proteinExistence type="inferred from homology"/>
<protein>
    <submittedName>
        <fullName evidence="7">Type VII secretion-associated serine protease mycosin</fullName>
    </submittedName>
</protein>
<dbReference type="InterPro" id="IPR017310">
    <property type="entry name" value="Pept_S8A_subtilisin_clostridia"/>
</dbReference>
<evidence type="ECO:0000256" key="2">
    <source>
        <dbReference type="ARBA" id="ARBA00022670"/>
    </source>
</evidence>
<dbReference type="PROSITE" id="PS00136">
    <property type="entry name" value="SUBTILASE_ASP"/>
    <property type="match status" value="1"/>
</dbReference>